<accession>A0A0A9HI94</accession>
<name>A0A0A9HI94_ARUDO</name>
<sequence>MNQLETWLLDNPVWCARMCLSTSFGYGWRKCSKSQARRMATARSGRPRCGRHG</sequence>
<reference evidence="1" key="1">
    <citation type="submission" date="2014-09" db="EMBL/GenBank/DDBJ databases">
        <authorList>
            <person name="Magalhaes I.L.F."/>
            <person name="Oliveira U."/>
            <person name="Santos F.R."/>
            <person name="Vidigal T.H.D.A."/>
            <person name="Brescovit A.D."/>
            <person name="Santos A.J."/>
        </authorList>
    </citation>
    <scope>NUCLEOTIDE SEQUENCE</scope>
    <source>
        <tissue evidence="1">Shoot tissue taken approximately 20 cm above the soil surface</tissue>
    </source>
</reference>
<protein>
    <submittedName>
        <fullName evidence="1">Uncharacterized protein</fullName>
    </submittedName>
</protein>
<dbReference type="EMBL" id="GBRH01162357">
    <property type="protein sequence ID" value="JAE35539.1"/>
    <property type="molecule type" value="Transcribed_RNA"/>
</dbReference>
<evidence type="ECO:0000313" key="1">
    <source>
        <dbReference type="EMBL" id="JAE35539.1"/>
    </source>
</evidence>
<proteinExistence type="predicted"/>
<dbReference type="AlphaFoldDB" id="A0A0A9HI94"/>
<reference evidence="1" key="2">
    <citation type="journal article" date="2015" name="Data Brief">
        <title>Shoot transcriptome of the giant reed, Arundo donax.</title>
        <authorList>
            <person name="Barrero R.A."/>
            <person name="Guerrero F.D."/>
            <person name="Moolhuijzen P."/>
            <person name="Goolsby J.A."/>
            <person name="Tidwell J."/>
            <person name="Bellgard S.E."/>
            <person name="Bellgard M.I."/>
        </authorList>
    </citation>
    <scope>NUCLEOTIDE SEQUENCE</scope>
    <source>
        <tissue evidence="1">Shoot tissue taken approximately 20 cm above the soil surface</tissue>
    </source>
</reference>
<organism evidence="1">
    <name type="scientific">Arundo donax</name>
    <name type="common">Giant reed</name>
    <name type="synonym">Donax arundinaceus</name>
    <dbReference type="NCBI Taxonomy" id="35708"/>
    <lineage>
        <taxon>Eukaryota</taxon>
        <taxon>Viridiplantae</taxon>
        <taxon>Streptophyta</taxon>
        <taxon>Embryophyta</taxon>
        <taxon>Tracheophyta</taxon>
        <taxon>Spermatophyta</taxon>
        <taxon>Magnoliopsida</taxon>
        <taxon>Liliopsida</taxon>
        <taxon>Poales</taxon>
        <taxon>Poaceae</taxon>
        <taxon>PACMAD clade</taxon>
        <taxon>Arundinoideae</taxon>
        <taxon>Arundineae</taxon>
        <taxon>Arundo</taxon>
    </lineage>
</organism>